<evidence type="ECO:0000313" key="1">
    <source>
        <dbReference type="EMBL" id="MDP9797455.1"/>
    </source>
</evidence>
<proteinExistence type="predicted"/>
<dbReference type="Proteomes" id="UP001240984">
    <property type="component" value="Unassembled WGS sequence"/>
</dbReference>
<protein>
    <submittedName>
        <fullName evidence="1">Uncharacterized protein</fullName>
    </submittedName>
</protein>
<dbReference type="RefSeq" id="WP_306834817.1">
    <property type="nucleotide sequence ID" value="NZ_JAUSRA010000001.1"/>
</dbReference>
<name>A0ABT9N186_9ACTN</name>
<comment type="caution">
    <text evidence="1">The sequence shown here is derived from an EMBL/GenBank/DDBJ whole genome shotgun (WGS) entry which is preliminary data.</text>
</comment>
<gene>
    <name evidence="1" type="ORF">J2S43_005967</name>
</gene>
<sequence length="188" mass="20476">MSGPDNEPIDDMDEPLVRTSEDLIRVAARIDEGVADLRHSADNAEEVLADRGYPGHDHAQWGAEHAAAATAAEQYATALRERAAQADTPVAEAEYRQAEQVATAANVDGILIDSRPVGERAMADGSWDNYWNQREKDAWEAGEHPSQVKATDVEATGMFTHVAEPGQIEFWRLTPQAQATAEPDVDEA</sequence>
<accession>A0ABT9N186</accession>
<dbReference type="EMBL" id="JAUSRA010000001">
    <property type="protein sequence ID" value="MDP9797455.1"/>
    <property type="molecule type" value="Genomic_DNA"/>
</dbReference>
<evidence type="ECO:0000313" key="2">
    <source>
        <dbReference type="Proteomes" id="UP001240984"/>
    </source>
</evidence>
<reference evidence="1 2" key="1">
    <citation type="submission" date="2023-07" db="EMBL/GenBank/DDBJ databases">
        <title>Sequencing the genomes of 1000 actinobacteria strains.</title>
        <authorList>
            <person name="Klenk H.-P."/>
        </authorList>
    </citation>
    <scope>NUCLEOTIDE SEQUENCE [LARGE SCALE GENOMIC DNA]</scope>
    <source>
        <strain evidence="1 2">DSM 44710</strain>
    </source>
</reference>
<organism evidence="1 2">
    <name type="scientific">Catenuloplanes nepalensis</name>
    <dbReference type="NCBI Taxonomy" id="587533"/>
    <lineage>
        <taxon>Bacteria</taxon>
        <taxon>Bacillati</taxon>
        <taxon>Actinomycetota</taxon>
        <taxon>Actinomycetes</taxon>
        <taxon>Micromonosporales</taxon>
        <taxon>Micromonosporaceae</taxon>
        <taxon>Catenuloplanes</taxon>
    </lineage>
</organism>
<keyword evidence="2" id="KW-1185">Reference proteome</keyword>